<evidence type="ECO:0000313" key="2">
    <source>
        <dbReference type="Proteomes" id="UP000308181"/>
    </source>
</evidence>
<organism evidence="1 2">
    <name type="scientific">Pedobacter cryophilus</name>
    <dbReference type="NCBI Taxonomy" id="2571271"/>
    <lineage>
        <taxon>Bacteria</taxon>
        <taxon>Pseudomonadati</taxon>
        <taxon>Bacteroidota</taxon>
        <taxon>Sphingobacteriia</taxon>
        <taxon>Sphingobacteriales</taxon>
        <taxon>Sphingobacteriaceae</taxon>
        <taxon>Pedobacter</taxon>
    </lineage>
</organism>
<name>A0A4U1C5U6_9SPHI</name>
<sequence>MSKVINIESVKDTTLYKELLERKNADTQAFVGNIISLCEEASDRAKQIPQFFSEYTLHDKTHFLRVTELMSYVLGDTLKELNDI</sequence>
<protein>
    <submittedName>
        <fullName evidence="1">Uncharacterized protein</fullName>
    </submittedName>
</protein>
<dbReference type="RefSeq" id="WP_136824883.1">
    <property type="nucleotide sequence ID" value="NZ_SWBP01000001.1"/>
</dbReference>
<accession>A0A4U1C5U6</accession>
<dbReference type="OrthoDB" id="9802640at2"/>
<evidence type="ECO:0000313" key="1">
    <source>
        <dbReference type="EMBL" id="TKC00675.1"/>
    </source>
</evidence>
<reference evidence="1 2" key="1">
    <citation type="submission" date="2019-04" db="EMBL/GenBank/DDBJ databases">
        <title>Pedobacter sp. AR-3-17 sp. nov., isolated from Arctic soil.</title>
        <authorList>
            <person name="Dahal R.H."/>
            <person name="Kim D.-U."/>
        </authorList>
    </citation>
    <scope>NUCLEOTIDE SEQUENCE [LARGE SCALE GENOMIC DNA]</scope>
    <source>
        <strain evidence="1 2">AR-3-17</strain>
    </source>
</reference>
<proteinExistence type="predicted"/>
<comment type="caution">
    <text evidence="1">The sequence shown here is derived from an EMBL/GenBank/DDBJ whole genome shotgun (WGS) entry which is preliminary data.</text>
</comment>
<dbReference type="Proteomes" id="UP000308181">
    <property type="component" value="Unassembled WGS sequence"/>
</dbReference>
<dbReference type="EMBL" id="SWBP01000001">
    <property type="protein sequence ID" value="TKC00675.1"/>
    <property type="molecule type" value="Genomic_DNA"/>
</dbReference>
<keyword evidence="2" id="KW-1185">Reference proteome</keyword>
<gene>
    <name evidence="1" type="ORF">FA046_03070</name>
</gene>
<dbReference type="AlphaFoldDB" id="A0A4U1C5U6"/>